<gene>
    <name evidence="3" type="ORF">M6B38_119320</name>
</gene>
<dbReference type="EMBL" id="JANAVB010009075">
    <property type="protein sequence ID" value="KAJ6840934.1"/>
    <property type="molecule type" value="Genomic_DNA"/>
</dbReference>
<organism evidence="3 4">
    <name type="scientific">Iris pallida</name>
    <name type="common">Sweet iris</name>
    <dbReference type="NCBI Taxonomy" id="29817"/>
    <lineage>
        <taxon>Eukaryota</taxon>
        <taxon>Viridiplantae</taxon>
        <taxon>Streptophyta</taxon>
        <taxon>Embryophyta</taxon>
        <taxon>Tracheophyta</taxon>
        <taxon>Spermatophyta</taxon>
        <taxon>Magnoliopsida</taxon>
        <taxon>Liliopsida</taxon>
        <taxon>Asparagales</taxon>
        <taxon>Iridaceae</taxon>
        <taxon>Iridoideae</taxon>
        <taxon>Irideae</taxon>
        <taxon>Iris</taxon>
    </lineage>
</organism>
<protein>
    <submittedName>
        <fullName evidence="3">Uncharacterized protein</fullName>
    </submittedName>
</protein>
<evidence type="ECO:0000256" key="1">
    <source>
        <dbReference type="SAM" id="MobiDB-lite"/>
    </source>
</evidence>
<feature type="transmembrane region" description="Helical" evidence="2">
    <location>
        <begin position="123"/>
        <end position="145"/>
    </location>
</feature>
<sequence length="149" mass="17304">MVRRFRQRRQQVISSERPTTTDGAQNSAVIVSGLLRDRIGQRIQIDFFLRVQLERRGIDSFVSKNLLWLCSCVCPEHVVFVLVSLFVHGRVAVSKSRFVFSLVSPSELEYRKVFWVRVSFGEISFHFSLSFNLVVYFPVILVLNFPSNF</sequence>
<evidence type="ECO:0000313" key="4">
    <source>
        <dbReference type="Proteomes" id="UP001140949"/>
    </source>
</evidence>
<reference evidence="3" key="1">
    <citation type="journal article" date="2023" name="GigaByte">
        <title>Genome assembly of the bearded iris, Iris pallida Lam.</title>
        <authorList>
            <person name="Bruccoleri R.E."/>
            <person name="Oakeley E.J."/>
            <person name="Faust A.M.E."/>
            <person name="Altorfer M."/>
            <person name="Dessus-Babus S."/>
            <person name="Burckhardt D."/>
            <person name="Oertli M."/>
            <person name="Naumann U."/>
            <person name="Petersen F."/>
            <person name="Wong J."/>
        </authorList>
    </citation>
    <scope>NUCLEOTIDE SEQUENCE</scope>
    <source>
        <strain evidence="3">GSM-AAB239-AS_SAM_17_03QT</strain>
    </source>
</reference>
<comment type="caution">
    <text evidence="3">The sequence shown here is derived from an EMBL/GenBank/DDBJ whole genome shotgun (WGS) entry which is preliminary data.</text>
</comment>
<keyword evidence="2" id="KW-1133">Transmembrane helix</keyword>
<dbReference type="AlphaFoldDB" id="A0AAX6HK54"/>
<reference evidence="3" key="2">
    <citation type="submission" date="2023-04" db="EMBL/GenBank/DDBJ databases">
        <authorList>
            <person name="Bruccoleri R.E."/>
            <person name="Oakeley E.J."/>
            <person name="Faust A.-M."/>
            <person name="Dessus-Babus S."/>
            <person name="Altorfer M."/>
            <person name="Burckhardt D."/>
            <person name="Oertli M."/>
            <person name="Naumann U."/>
            <person name="Petersen F."/>
            <person name="Wong J."/>
        </authorList>
    </citation>
    <scope>NUCLEOTIDE SEQUENCE</scope>
    <source>
        <strain evidence="3">GSM-AAB239-AS_SAM_17_03QT</strain>
        <tissue evidence="3">Leaf</tissue>
    </source>
</reference>
<keyword evidence="2" id="KW-0472">Membrane</keyword>
<proteinExistence type="predicted"/>
<name>A0AAX6HK54_IRIPA</name>
<keyword evidence="2" id="KW-0812">Transmembrane</keyword>
<feature type="transmembrane region" description="Helical" evidence="2">
    <location>
        <begin position="66"/>
        <end position="87"/>
    </location>
</feature>
<evidence type="ECO:0000256" key="2">
    <source>
        <dbReference type="SAM" id="Phobius"/>
    </source>
</evidence>
<keyword evidence="4" id="KW-1185">Reference proteome</keyword>
<feature type="region of interest" description="Disordered" evidence="1">
    <location>
        <begin position="1"/>
        <end position="22"/>
    </location>
</feature>
<accession>A0AAX6HK54</accession>
<evidence type="ECO:0000313" key="3">
    <source>
        <dbReference type="EMBL" id="KAJ6840934.1"/>
    </source>
</evidence>
<dbReference type="Proteomes" id="UP001140949">
    <property type="component" value="Unassembled WGS sequence"/>
</dbReference>
<feature type="compositionally biased region" description="Polar residues" evidence="1">
    <location>
        <begin position="12"/>
        <end position="22"/>
    </location>
</feature>